<dbReference type="EMBL" id="CP092488">
    <property type="protein sequence ID" value="UMB68898.1"/>
    <property type="molecule type" value="Genomic_DNA"/>
</dbReference>
<keyword evidence="3" id="KW-1185">Reference proteome</keyword>
<evidence type="ECO:0000313" key="2">
    <source>
        <dbReference type="EMBL" id="UMB68898.1"/>
    </source>
</evidence>
<evidence type="ECO:0000313" key="3">
    <source>
        <dbReference type="Proteomes" id="UP001055336"/>
    </source>
</evidence>
<feature type="transmembrane region" description="Helical" evidence="1">
    <location>
        <begin position="87"/>
        <end position="117"/>
    </location>
</feature>
<sequence>MADCGSNGWSIITSAQANSNVAGILAGFLFFGLVYLLGRSEKREEVVLLFTASFIVLAFASFLFSRLSGFSVQSTLDPRATADACKAAWMAGMIAIAMLVVGAATMVVGLGYVLVAYNAESERRYLQRLATATAVGVLAGTIFMLYTSTNFYEVLLDSPDKLLTWTFIVVAILMALLIAVITYTSSRGSSRRERRDKYIEWSVYVIGGFGISGAALTGITARIDPSYAVSWLVIAVSAGFPGVIVIMLAGGIVDGRDEKARAKEKASPGSMGGLQRP</sequence>
<keyword evidence="1" id="KW-0472">Membrane</keyword>
<feature type="transmembrane region" description="Helical" evidence="1">
    <location>
        <begin position="20"/>
        <end position="37"/>
    </location>
</feature>
<feature type="transmembrane region" description="Helical" evidence="1">
    <location>
        <begin position="162"/>
        <end position="183"/>
    </location>
</feature>
<dbReference type="Proteomes" id="UP001055336">
    <property type="component" value="Chromosome"/>
</dbReference>
<dbReference type="RefSeq" id="WP_240260615.1">
    <property type="nucleotide sequence ID" value="NZ_CP092488.2"/>
</dbReference>
<dbReference type="Gene3D" id="1.20.210.10">
    <property type="entry name" value="Cytochrome c oxidase-like, subunit I domain"/>
    <property type="match status" value="1"/>
</dbReference>
<feature type="transmembrane region" description="Helical" evidence="1">
    <location>
        <begin position="129"/>
        <end position="147"/>
    </location>
</feature>
<name>A0ABY3VN07_9MYCO</name>
<dbReference type="InterPro" id="IPR036927">
    <property type="entry name" value="Cyt_c_oxase-like_su1_sf"/>
</dbReference>
<feature type="transmembrane region" description="Helical" evidence="1">
    <location>
        <begin position="203"/>
        <end position="223"/>
    </location>
</feature>
<keyword evidence="1" id="KW-1133">Transmembrane helix</keyword>
<feature type="transmembrane region" description="Helical" evidence="1">
    <location>
        <begin position="229"/>
        <end position="253"/>
    </location>
</feature>
<feature type="transmembrane region" description="Helical" evidence="1">
    <location>
        <begin position="46"/>
        <end position="67"/>
    </location>
</feature>
<organism evidence="2 3">
    <name type="scientific">Mycobacterium paraterrae</name>
    <dbReference type="NCBI Taxonomy" id="577492"/>
    <lineage>
        <taxon>Bacteria</taxon>
        <taxon>Bacillati</taxon>
        <taxon>Actinomycetota</taxon>
        <taxon>Actinomycetes</taxon>
        <taxon>Mycobacteriales</taxon>
        <taxon>Mycobacteriaceae</taxon>
        <taxon>Mycobacterium</taxon>
    </lineage>
</organism>
<gene>
    <name evidence="2" type="ORF">MKK62_21285</name>
</gene>
<proteinExistence type="predicted"/>
<keyword evidence="1" id="KW-0812">Transmembrane</keyword>
<protein>
    <submittedName>
        <fullName evidence="2">Uncharacterized protein</fullName>
    </submittedName>
</protein>
<accession>A0ABY3VN07</accession>
<reference evidence="2" key="1">
    <citation type="submission" date="2022-08" db="EMBL/GenBank/DDBJ databases">
        <title>Whole genome sequencing of non-tuberculosis mycobacteria type-strains.</title>
        <authorList>
            <person name="Igarashi Y."/>
            <person name="Osugi A."/>
            <person name="Mitarai S."/>
        </authorList>
    </citation>
    <scope>NUCLEOTIDE SEQUENCE</scope>
    <source>
        <strain evidence="2">DSM 45127</strain>
    </source>
</reference>
<evidence type="ECO:0000256" key="1">
    <source>
        <dbReference type="SAM" id="Phobius"/>
    </source>
</evidence>